<dbReference type="AlphaFoldDB" id="A0A327KUR3"/>
<keyword evidence="2" id="KW-1133">Transmembrane helix</keyword>
<keyword evidence="2" id="KW-0472">Membrane</keyword>
<proteinExistence type="predicted"/>
<dbReference type="RefSeq" id="WP_111357083.1">
    <property type="nucleotide sequence ID" value="NZ_NHSK01000201.1"/>
</dbReference>
<reference evidence="3 4" key="1">
    <citation type="submission" date="2017-07" db="EMBL/GenBank/DDBJ databases">
        <title>Draft Genome Sequences of Select Purple Nonsulfur Bacteria.</title>
        <authorList>
            <person name="Lasarre B."/>
            <person name="Mckinlay J.B."/>
        </authorList>
    </citation>
    <scope>NUCLEOTIDE SEQUENCE [LARGE SCALE GENOMIC DNA]</scope>
    <source>
        <strain evidence="3 4">DSM 11907</strain>
    </source>
</reference>
<evidence type="ECO:0000313" key="3">
    <source>
        <dbReference type="EMBL" id="RAI39058.1"/>
    </source>
</evidence>
<dbReference type="Proteomes" id="UP000248863">
    <property type="component" value="Unassembled WGS sequence"/>
</dbReference>
<accession>A0A327KUR3</accession>
<gene>
    <name evidence="3" type="ORF">CH338_10640</name>
</gene>
<feature type="transmembrane region" description="Helical" evidence="2">
    <location>
        <begin position="39"/>
        <end position="57"/>
    </location>
</feature>
<comment type="caution">
    <text evidence="3">The sequence shown here is derived from an EMBL/GenBank/DDBJ whole genome shotgun (WGS) entry which is preliminary data.</text>
</comment>
<evidence type="ECO:0000256" key="1">
    <source>
        <dbReference type="SAM" id="MobiDB-lite"/>
    </source>
</evidence>
<name>A0A327KUR3_9BRAD</name>
<feature type="region of interest" description="Disordered" evidence="1">
    <location>
        <begin position="67"/>
        <end position="88"/>
    </location>
</feature>
<evidence type="ECO:0000313" key="4">
    <source>
        <dbReference type="Proteomes" id="UP000248863"/>
    </source>
</evidence>
<protein>
    <submittedName>
        <fullName evidence="3">Uncharacterized protein</fullName>
    </submittedName>
</protein>
<keyword evidence="2" id="KW-0812">Transmembrane</keyword>
<evidence type="ECO:0000256" key="2">
    <source>
        <dbReference type="SAM" id="Phobius"/>
    </source>
</evidence>
<sequence length="88" mass="9228">MAILMILLGLVLLLPGLCAGAFVVAFGLTEPKSLVDPELVLLWAVSIAIAAGGIFLIRGGRRRMRDRAGARDAAPDRGADRHPGDTPP</sequence>
<organism evidence="3 4">
    <name type="scientific">Rhodoplanes elegans</name>
    <dbReference type="NCBI Taxonomy" id="29408"/>
    <lineage>
        <taxon>Bacteria</taxon>
        <taxon>Pseudomonadati</taxon>
        <taxon>Pseudomonadota</taxon>
        <taxon>Alphaproteobacteria</taxon>
        <taxon>Hyphomicrobiales</taxon>
        <taxon>Nitrobacteraceae</taxon>
        <taxon>Rhodoplanes</taxon>
    </lineage>
</organism>
<keyword evidence="4" id="KW-1185">Reference proteome</keyword>
<dbReference type="EMBL" id="NPEU01000092">
    <property type="protein sequence ID" value="RAI39058.1"/>
    <property type="molecule type" value="Genomic_DNA"/>
</dbReference>